<feature type="region of interest" description="Disordered" evidence="1">
    <location>
        <begin position="1"/>
        <end position="29"/>
    </location>
</feature>
<gene>
    <name evidence="4" type="ORF">FHU37_000285</name>
</gene>
<organism evidence="4 5">
    <name type="scientific">Allostreptomyces psammosilenae</name>
    <dbReference type="NCBI Taxonomy" id="1892865"/>
    <lineage>
        <taxon>Bacteria</taxon>
        <taxon>Bacillati</taxon>
        <taxon>Actinomycetota</taxon>
        <taxon>Actinomycetes</taxon>
        <taxon>Kitasatosporales</taxon>
        <taxon>Streptomycetaceae</taxon>
        <taxon>Allostreptomyces</taxon>
    </lineage>
</organism>
<evidence type="ECO:0000259" key="3">
    <source>
        <dbReference type="Pfam" id="PF13360"/>
    </source>
</evidence>
<dbReference type="PANTHER" id="PTHR34512">
    <property type="entry name" value="CELL SURFACE PROTEIN"/>
    <property type="match status" value="1"/>
</dbReference>
<evidence type="ECO:0000313" key="5">
    <source>
        <dbReference type="Proteomes" id="UP000567795"/>
    </source>
</evidence>
<comment type="caution">
    <text evidence="4">The sequence shown here is derived from an EMBL/GenBank/DDBJ whole genome shotgun (WGS) entry which is preliminary data.</text>
</comment>
<dbReference type="Proteomes" id="UP000567795">
    <property type="component" value="Unassembled WGS sequence"/>
</dbReference>
<dbReference type="Pfam" id="PF13360">
    <property type="entry name" value="PQQ_2"/>
    <property type="match status" value="2"/>
</dbReference>
<dbReference type="PANTHER" id="PTHR34512:SF30">
    <property type="entry name" value="OUTER MEMBRANE PROTEIN ASSEMBLY FACTOR BAMB"/>
    <property type="match status" value="1"/>
</dbReference>
<feature type="transmembrane region" description="Helical" evidence="2">
    <location>
        <begin position="428"/>
        <end position="449"/>
    </location>
</feature>
<name>A0A852ZYI4_9ACTN</name>
<reference evidence="4 5" key="1">
    <citation type="submission" date="2020-07" db="EMBL/GenBank/DDBJ databases">
        <title>Sequencing the genomes of 1000 actinobacteria strains.</title>
        <authorList>
            <person name="Klenk H.-P."/>
        </authorList>
    </citation>
    <scope>NUCLEOTIDE SEQUENCE [LARGE SCALE GENOMIC DNA]</scope>
    <source>
        <strain evidence="4 5">DSM 42178</strain>
    </source>
</reference>
<dbReference type="InterPro" id="IPR011047">
    <property type="entry name" value="Quinoprotein_ADH-like_sf"/>
</dbReference>
<feature type="domain" description="Pyrrolo-quinoline quinone repeat" evidence="3">
    <location>
        <begin position="145"/>
        <end position="281"/>
    </location>
</feature>
<dbReference type="Gene3D" id="2.130.10.10">
    <property type="entry name" value="YVTN repeat-like/Quinoprotein amine dehydrogenase"/>
    <property type="match status" value="1"/>
</dbReference>
<evidence type="ECO:0000256" key="1">
    <source>
        <dbReference type="SAM" id="MobiDB-lite"/>
    </source>
</evidence>
<dbReference type="EMBL" id="JACBZD010000001">
    <property type="protein sequence ID" value="NYI03342.1"/>
    <property type="molecule type" value="Genomic_DNA"/>
</dbReference>
<dbReference type="AlphaFoldDB" id="A0A852ZYI4"/>
<proteinExistence type="predicted"/>
<accession>A0A852ZYI4</accession>
<evidence type="ECO:0000256" key="2">
    <source>
        <dbReference type="SAM" id="Phobius"/>
    </source>
</evidence>
<feature type="domain" description="Pyrrolo-quinoline quinone repeat" evidence="3">
    <location>
        <begin position="66"/>
        <end position="135"/>
    </location>
</feature>
<protein>
    <submittedName>
        <fullName evidence="4">Outer membrane protein assembly factor BamB</fullName>
    </submittedName>
</protein>
<keyword evidence="2" id="KW-0472">Membrane</keyword>
<dbReference type="SUPFAM" id="SSF50998">
    <property type="entry name" value="Quinoprotein alcohol dehydrogenase-like"/>
    <property type="match status" value="1"/>
</dbReference>
<keyword evidence="2" id="KW-1133">Transmembrane helix</keyword>
<dbReference type="InterPro" id="IPR015943">
    <property type="entry name" value="WD40/YVTN_repeat-like_dom_sf"/>
</dbReference>
<dbReference type="InterPro" id="IPR002372">
    <property type="entry name" value="PQQ_rpt_dom"/>
</dbReference>
<sequence length="451" mass="48082">MSGGSQFIRDGGPANMRKTETAPVPRRPHPARLAPVWCAEFDRPSSARAEGSWLSDGLLVRIRFDLVRAYDVPSGRLQWEYRVPGRGEVVSVARSTAAATGALIHVQDGAATAVALDLRTGAPRWSRPLPADPRLAALVPRPAPGLVAAAGDRVLLHTADAVVAHDALTGAELWCAPAPPGAPRAAGRIYASGERAVSVHLYEGQAEARMLDVATGRVRWAVSIPPWGALSSVECLSVDPLVLAATERGRRASGTLLVLDGQGGIRLRIPYSAPSGELDLAPRDFGAMADPAAVVTEDVLVTRVRRPGDGFRDQVAAFSLDSGEHLWTHPCPRRLLALTRGQDRVYVLAEVAGQTRGPELSVLDLHTGRPVGVYRVRDPGSRAASRIHVMDGHVVQVFHDGTALRHPVAAYTLPVRRRPPIVAAGARYALWAVAPVAALMLLAVLWMVIPG</sequence>
<keyword evidence="2" id="KW-0812">Transmembrane</keyword>
<keyword evidence="5" id="KW-1185">Reference proteome</keyword>
<evidence type="ECO:0000313" key="4">
    <source>
        <dbReference type="EMBL" id="NYI03342.1"/>
    </source>
</evidence>
<dbReference type="RefSeq" id="WP_179812406.1">
    <property type="nucleotide sequence ID" value="NZ_JACBZD010000001.1"/>
</dbReference>